<proteinExistence type="predicted"/>
<dbReference type="KEGG" id="msl:Msil_1280"/>
<evidence type="ECO:0000313" key="1">
    <source>
        <dbReference type="EMBL" id="ACK50249.1"/>
    </source>
</evidence>
<reference evidence="1 2" key="1">
    <citation type="journal article" date="2010" name="J. Bacteriol.">
        <title>Complete genome sequence of the aerobic facultative methanotroph Methylocella silvestris BL2.</title>
        <authorList>
            <person name="Chen Y."/>
            <person name="Crombie A."/>
            <person name="Rahman M.T."/>
            <person name="Dedysh S.N."/>
            <person name="Liesack W."/>
            <person name="Stott M.B."/>
            <person name="Alam M."/>
            <person name="Theisen A.R."/>
            <person name="Murrell J.C."/>
            <person name="Dunfield P.F."/>
        </authorList>
    </citation>
    <scope>NUCLEOTIDE SEQUENCE [LARGE SCALE GENOMIC DNA]</scope>
    <source>
        <strain evidence="2">DSM 15510 / CIP 108128 / LMG 27833 / NCIMB 13906 / BL2</strain>
    </source>
</reference>
<organism evidence="1 2">
    <name type="scientific">Methylocella silvestris (strain DSM 15510 / CIP 108128 / LMG 27833 / NCIMB 13906 / BL2)</name>
    <dbReference type="NCBI Taxonomy" id="395965"/>
    <lineage>
        <taxon>Bacteria</taxon>
        <taxon>Pseudomonadati</taxon>
        <taxon>Pseudomonadota</taxon>
        <taxon>Alphaproteobacteria</taxon>
        <taxon>Hyphomicrobiales</taxon>
        <taxon>Beijerinckiaceae</taxon>
        <taxon>Methylocella</taxon>
    </lineage>
</organism>
<dbReference type="AlphaFoldDB" id="B8ER65"/>
<dbReference type="HOGENOM" id="CLU_2233391_0_0_5"/>
<dbReference type="EMBL" id="CP001280">
    <property type="protein sequence ID" value="ACK50249.1"/>
    <property type="molecule type" value="Genomic_DNA"/>
</dbReference>
<name>B8ER65_METSB</name>
<accession>B8ER65</accession>
<gene>
    <name evidence="1" type="ordered locus">Msil_1280</name>
</gene>
<dbReference type="Proteomes" id="UP000002257">
    <property type="component" value="Chromosome"/>
</dbReference>
<keyword evidence="2" id="KW-1185">Reference proteome</keyword>
<evidence type="ECO:0000313" key="2">
    <source>
        <dbReference type="Proteomes" id="UP000002257"/>
    </source>
</evidence>
<sequence>MSGAPQTVFPGFTSFNPSKIHALESDWNGDSPTFDLTTDNATVTPITSIGRLATISGPTRVSGAVGAAGTVGIIYNVEMSFDVQPPGGTIINVELSIRTHPVRSA</sequence>
<protein>
    <submittedName>
        <fullName evidence="1">Uncharacterized protein</fullName>
    </submittedName>
</protein>